<dbReference type="Proteomes" id="UP000650467">
    <property type="component" value="Unassembled WGS sequence"/>
</dbReference>
<feature type="transmembrane region" description="Helical" evidence="2">
    <location>
        <begin position="41"/>
        <end position="64"/>
    </location>
</feature>
<proteinExistence type="predicted"/>
<dbReference type="PROSITE" id="PS50053">
    <property type="entry name" value="UBIQUITIN_2"/>
    <property type="match status" value="1"/>
</dbReference>
<gene>
    <name evidence="4" type="ORF">HXX76_005684</name>
</gene>
<evidence type="ECO:0000256" key="2">
    <source>
        <dbReference type="SAM" id="Phobius"/>
    </source>
</evidence>
<dbReference type="InterPro" id="IPR000626">
    <property type="entry name" value="Ubiquitin-like_dom"/>
</dbReference>
<protein>
    <recommendedName>
        <fullName evidence="3">Ubiquitin-like domain-containing protein</fullName>
    </recommendedName>
</protein>
<feature type="compositionally biased region" description="Low complexity" evidence="1">
    <location>
        <begin position="184"/>
        <end position="201"/>
    </location>
</feature>
<evidence type="ECO:0000313" key="4">
    <source>
        <dbReference type="EMBL" id="KAG2438075.1"/>
    </source>
</evidence>
<dbReference type="InterPro" id="IPR029071">
    <property type="entry name" value="Ubiquitin-like_domsf"/>
</dbReference>
<feature type="domain" description="Ubiquitin-like" evidence="3">
    <location>
        <begin position="1"/>
        <end position="61"/>
    </location>
</feature>
<evidence type="ECO:0000259" key="3">
    <source>
        <dbReference type="PROSITE" id="PS50053"/>
    </source>
</evidence>
<dbReference type="AlphaFoldDB" id="A0A835TG38"/>
<keyword evidence="2" id="KW-0472">Membrane</keyword>
<dbReference type="SUPFAM" id="SSF54236">
    <property type="entry name" value="Ubiquitin-like"/>
    <property type="match status" value="1"/>
</dbReference>
<evidence type="ECO:0000256" key="1">
    <source>
        <dbReference type="SAM" id="MobiDB-lite"/>
    </source>
</evidence>
<feature type="compositionally biased region" description="Low complexity" evidence="1">
    <location>
        <begin position="253"/>
        <end position="263"/>
    </location>
</feature>
<keyword evidence="2" id="KW-1133">Transmembrane helix</keyword>
<organism evidence="4 5">
    <name type="scientific">Chlamydomonas incerta</name>
    <dbReference type="NCBI Taxonomy" id="51695"/>
    <lineage>
        <taxon>Eukaryota</taxon>
        <taxon>Viridiplantae</taxon>
        <taxon>Chlorophyta</taxon>
        <taxon>core chlorophytes</taxon>
        <taxon>Chlorophyceae</taxon>
        <taxon>CS clade</taxon>
        <taxon>Chlamydomonadales</taxon>
        <taxon>Chlamydomonadaceae</taxon>
        <taxon>Chlamydomonas</taxon>
    </lineage>
</organism>
<reference evidence="4" key="1">
    <citation type="journal article" date="2020" name="bioRxiv">
        <title>Comparative genomics of Chlamydomonas.</title>
        <authorList>
            <person name="Craig R.J."/>
            <person name="Hasan A.R."/>
            <person name="Ness R.W."/>
            <person name="Keightley P.D."/>
        </authorList>
    </citation>
    <scope>NUCLEOTIDE SEQUENCE</scope>
    <source>
        <strain evidence="4">SAG 7.73</strain>
    </source>
</reference>
<keyword evidence="5" id="KW-1185">Reference proteome</keyword>
<sequence>MVAPHEPVAQLLASVAARDGVPAMWLRLLWRSRRVRLDRSLAWHGIAAGSTVFVTSVLFGGVGFTDADVARVCQTVQLLAAADGAARAHMEAGRWDGVLPRLAARSGVAAELVSAIVAERGRAMAQAVAVGSMTALMMAARKSKGGAAAAGSGTAAAAAVTAAQQEQAQEQVGATISPASQPGVRRVPPTAPRPVTSRSSTAAQHGGSGSSSTMDRQLRAQLAALRRITEESSAQAASKGTAPATAGTCTFRAPGGEPSGAPAAEEDEAPGCSAGEVLGAVVAVLEADAELRRMADRLELGMAQRGEPAKLATQLQQQLPPRLRCGCEESMRKWLFAHRDDISLALAGERSAAAPAVAGEVAAAADAAGVSAVPDAPVWQVRTGLDAVARMVGVAEREEEQEGMDAWQERCWRSLGAQIEAERSGGPVPMHGTAPASEGTGATNAGNDDVRAAQRMRDELEAQLPRHVCCVCSRRRKQREVQWVRLSSVKEWADAHLAADLPCTAKVPRDGNTLWAPPTDVEAAALLAQGGASAAQLAAQAVCTRTKGEAEALLQMMRAEQEGYARARYGTAEEQAAREVEMARQAEPPAVAAPDPRTSQHRGHSRGTVEAEVHALIAGLPVGEAAAAADYLQQHNFAAAAGMLMRAQPSTSQAAQHAPGLRKQLRRGHRDYETVSDGGTAGLM</sequence>
<feature type="region of interest" description="Disordered" evidence="1">
    <location>
        <begin position="424"/>
        <end position="445"/>
    </location>
</feature>
<name>A0A835TG38_CHLIN</name>
<comment type="caution">
    <text evidence="4">The sequence shown here is derived from an EMBL/GenBank/DDBJ whole genome shotgun (WGS) entry which is preliminary data.</text>
</comment>
<evidence type="ECO:0000313" key="5">
    <source>
        <dbReference type="Proteomes" id="UP000650467"/>
    </source>
</evidence>
<feature type="region of interest" description="Disordered" evidence="1">
    <location>
        <begin position="229"/>
        <end position="270"/>
    </location>
</feature>
<dbReference type="EMBL" id="JAEHOC010000010">
    <property type="protein sequence ID" value="KAG2438075.1"/>
    <property type="molecule type" value="Genomic_DNA"/>
</dbReference>
<keyword evidence="2" id="KW-0812">Transmembrane</keyword>
<dbReference type="OrthoDB" id="10668468at2759"/>
<accession>A0A835TG38</accession>
<feature type="region of interest" description="Disordered" evidence="1">
    <location>
        <begin position="169"/>
        <end position="215"/>
    </location>
</feature>